<dbReference type="InterPro" id="IPR027417">
    <property type="entry name" value="P-loop_NTPase"/>
</dbReference>
<sequence>MLSKERSSGMYQLSSYFIVDTMVDLPMELHVSLNIFTIDFKCMKNVVYKIKTKEKRGENKGKQQERVILKGISGTMYPGKMMAMLGPSGSGKTTLLMVLAGRVARTQCLIGCVTYNEKPFSSSLRRKMGFVMQDDILDPHLIVTETLGFTALLRLPWTLSCREKAEKAKDVIE</sequence>
<dbReference type="InterPro" id="IPR003439">
    <property type="entry name" value="ABC_transporter-like_ATP-bd"/>
</dbReference>
<feature type="domain" description="ABC transporter" evidence="6">
    <location>
        <begin position="69"/>
        <end position="169"/>
    </location>
</feature>
<name>A0A9E7EBJ4_9LILI</name>
<dbReference type="PANTHER" id="PTHR48041">
    <property type="entry name" value="ABC TRANSPORTER G FAMILY MEMBER 28"/>
    <property type="match status" value="1"/>
</dbReference>
<dbReference type="Proteomes" id="UP001055439">
    <property type="component" value="Chromosome 1"/>
</dbReference>
<comment type="subcellular location">
    <subcellularLocation>
        <location evidence="1">Membrane</location>
        <topology evidence="1">Multi-pass membrane protein</topology>
    </subcellularLocation>
</comment>
<dbReference type="OrthoDB" id="785425at2759"/>
<keyword evidence="4" id="KW-1133">Transmembrane helix</keyword>
<evidence type="ECO:0000256" key="3">
    <source>
        <dbReference type="ARBA" id="ARBA00022692"/>
    </source>
</evidence>
<evidence type="ECO:0000313" key="8">
    <source>
        <dbReference type="Proteomes" id="UP001055439"/>
    </source>
</evidence>
<dbReference type="SUPFAM" id="SSF52540">
    <property type="entry name" value="P-loop containing nucleoside triphosphate hydrolases"/>
    <property type="match status" value="1"/>
</dbReference>
<evidence type="ECO:0000313" key="7">
    <source>
        <dbReference type="EMBL" id="URD73897.1"/>
    </source>
</evidence>
<organism evidence="7 8">
    <name type="scientific">Musa troglodytarum</name>
    <name type="common">fe'i banana</name>
    <dbReference type="NCBI Taxonomy" id="320322"/>
    <lineage>
        <taxon>Eukaryota</taxon>
        <taxon>Viridiplantae</taxon>
        <taxon>Streptophyta</taxon>
        <taxon>Embryophyta</taxon>
        <taxon>Tracheophyta</taxon>
        <taxon>Spermatophyta</taxon>
        <taxon>Magnoliopsida</taxon>
        <taxon>Liliopsida</taxon>
        <taxon>Zingiberales</taxon>
        <taxon>Musaceae</taxon>
        <taxon>Musa</taxon>
    </lineage>
</organism>
<accession>A0A9E7EBJ4</accession>
<reference evidence="7" key="1">
    <citation type="submission" date="2022-05" db="EMBL/GenBank/DDBJ databases">
        <title>The Musa troglodytarum L. genome provides insights into the mechanism of non-climacteric behaviour and enrichment of carotenoids.</title>
        <authorList>
            <person name="Wang J."/>
        </authorList>
    </citation>
    <scope>NUCLEOTIDE SEQUENCE</scope>
    <source>
        <tissue evidence="7">Leaf</tissue>
    </source>
</reference>
<evidence type="ECO:0000256" key="5">
    <source>
        <dbReference type="ARBA" id="ARBA00023136"/>
    </source>
</evidence>
<evidence type="ECO:0000256" key="4">
    <source>
        <dbReference type="ARBA" id="ARBA00022989"/>
    </source>
</evidence>
<dbReference type="GO" id="GO:0016887">
    <property type="term" value="F:ATP hydrolysis activity"/>
    <property type="evidence" value="ECO:0007669"/>
    <property type="project" value="InterPro"/>
</dbReference>
<keyword evidence="8" id="KW-1185">Reference proteome</keyword>
<gene>
    <name evidence="7" type="ORF">MUK42_08369</name>
</gene>
<proteinExistence type="predicted"/>
<dbReference type="GO" id="GO:0005886">
    <property type="term" value="C:plasma membrane"/>
    <property type="evidence" value="ECO:0007669"/>
    <property type="project" value="TreeGrafter"/>
</dbReference>
<protein>
    <submittedName>
        <fullName evidence="7">ABC transporter</fullName>
    </submittedName>
</protein>
<dbReference type="Pfam" id="PF00005">
    <property type="entry name" value="ABC_tran"/>
    <property type="match status" value="1"/>
</dbReference>
<dbReference type="Gene3D" id="3.40.50.300">
    <property type="entry name" value="P-loop containing nucleotide triphosphate hydrolases"/>
    <property type="match status" value="1"/>
</dbReference>
<keyword evidence="5" id="KW-0472">Membrane</keyword>
<dbReference type="EMBL" id="CP097502">
    <property type="protein sequence ID" value="URD73897.1"/>
    <property type="molecule type" value="Genomic_DNA"/>
</dbReference>
<evidence type="ECO:0000256" key="2">
    <source>
        <dbReference type="ARBA" id="ARBA00022448"/>
    </source>
</evidence>
<evidence type="ECO:0000259" key="6">
    <source>
        <dbReference type="Pfam" id="PF00005"/>
    </source>
</evidence>
<evidence type="ECO:0000256" key="1">
    <source>
        <dbReference type="ARBA" id="ARBA00004141"/>
    </source>
</evidence>
<dbReference type="PANTHER" id="PTHR48041:SF22">
    <property type="entry name" value="ABC TRANSPORTER G FAMILY MEMBER 9"/>
    <property type="match status" value="1"/>
</dbReference>
<dbReference type="InterPro" id="IPR050352">
    <property type="entry name" value="ABCG_transporters"/>
</dbReference>
<dbReference type="AlphaFoldDB" id="A0A9E7EBJ4"/>
<dbReference type="GO" id="GO:0042626">
    <property type="term" value="F:ATPase-coupled transmembrane transporter activity"/>
    <property type="evidence" value="ECO:0007669"/>
    <property type="project" value="TreeGrafter"/>
</dbReference>
<keyword evidence="2" id="KW-0813">Transport</keyword>
<dbReference type="GO" id="GO:0005524">
    <property type="term" value="F:ATP binding"/>
    <property type="evidence" value="ECO:0007669"/>
    <property type="project" value="InterPro"/>
</dbReference>
<keyword evidence="3" id="KW-0812">Transmembrane</keyword>